<gene>
    <name evidence="2" type="ORF">PHPALM_10313</name>
</gene>
<sequence>MNVTPTVANCSKHESVVLWVPIGDIPREPGYVRLRSNKYKEWKILAYAESRDETLFERERELYECWLAEQPPDVERREYPTPQNILTRDAEDSDPSEEVQLYCAEESEHTLVECGRRDDSPEFRAFADASDGAAVEGILAEASEHTVPVSESGDRVLEQADTM</sequence>
<evidence type="ECO:0000313" key="3">
    <source>
        <dbReference type="Proteomes" id="UP000237271"/>
    </source>
</evidence>
<name>A0A2P4Y533_9STRA</name>
<dbReference type="EMBL" id="NCKW01005401">
    <property type="protein sequence ID" value="POM72907.1"/>
    <property type="molecule type" value="Genomic_DNA"/>
</dbReference>
<dbReference type="Proteomes" id="UP000237271">
    <property type="component" value="Unassembled WGS sequence"/>
</dbReference>
<dbReference type="AlphaFoldDB" id="A0A2P4Y533"/>
<evidence type="ECO:0000313" key="2">
    <source>
        <dbReference type="EMBL" id="POM72907.1"/>
    </source>
</evidence>
<proteinExistence type="predicted"/>
<protein>
    <submittedName>
        <fullName evidence="2">Uncharacterized protein</fullName>
    </submittedName>
</protein>
<feature type="compositionally biased region" description="Basic and acidic residues" evidence="1">
    <location>
        <begin position="152"/>
        <end position="163"/>
    </location>
</feature>
<reference evidence="2 3" key="1">
    <citation type="journal article" date="2017" name="Genome Biol. Evol.">
        <title>Phytophthora megakarya and P. palmivora, closely related causal agents of cacao black pod rot, underwent increases in genome sizes and gene numbers by different mechanisms.</title>
        <authorList>
            <person name="Ali S.S."/>
            <person name="Shao J."/>
            <person name="Lary D.J."/>
            <person name="Kronmiller B."/>
            <person name="Shen D."/>
            <person name="Strem M.D."/>
            <person name="Amoako-Attah I."/>
            <person name="Akrofi A.Y."/>
            <person name="Begoude B.A."/>
            <person name="Ten Hoopen G.M."/>
            <person name="Coulibaly K."/>
            <person name="Kebe B.I."/>
            <person name="Melnick R.L."/>
            <person name="Guiltinan M.J."/>
            <person name="Tyler B.M."/>
            <person name="Meinhardt L.W."/>
            <person name="Bailey B.A."/>
        </authorList>
    </citation>
    <scope>NUCLEOTIDE SEQUENCE [LARGE SCALE GENOMIC DNA]</scope>
    <source>
        <strain evidence="3">sbr112.9</strain>
    </source>
</reference>
<accession>A0A2P4Y533</accession>
<evidence type="ECO:0000256" key="1">
    <source>
        <dbReference type="SAM" id="MobiDB-lite"/>
    </source>
</evidence>
<organism evidence="2 3">
    <name type="scientific">Phytophthora palmivora</name>
    <dbReference type="NCBI Taxonomy" id="4796"/>
    <lineage>
        <taxon>Eukaryota</taxon>
        <taxon>Sar</taxon>
        <taxon>Stramenopiles</taxon>
        <taxon>Oomycota</taxon>
        <taxon>Peronosporomycetes</taxon>
        <taxon>Peronosporales</taxon>
        <taxon>Peronosporaceae</taxon>
        <taxon>Phytophthora</taxon>
    </lineage>
</organism>
<dbReference type="OrthoDB" id="128850at2759"/>
<comment type="caution">
    <text evidence="2">The sequence shown here is derived from an EMBL/GenBank/DDBJ whole genome shotgun (WGS) entry which is preliminary data.</text>
</comment>
<feature type="region of interest" description="Disordered" evidence="1">
    <location>
        <begin position="142"/>
        <end position="163"/>
    </location>
</feature>
<keyword evidence="3" id="KW-1185">Reference proteome</keyword>